<organism evidence="11 12">
    <name type="scientific">Faecalibaculum rodentium</name>
    <dbReference type="NCBI Taxonomy" id="1702221"/>
    <lineage>
        <taxon>Bacteria</taxon>
        <taxon>Bacillati</taxon>
        <taxon>Bacillota</taxon>
        <taxon>Erysipelotrichia</taxon>
        <taxon>Erysipelotrichales</taxon>
        <taxon>Erysipelotrichaceae</taxon>
        <taxon>Faecalibaculum</taxon>
    </lineage>
</organism>
<dbReference type="PANTHER" id="PTHR30266">
    <property type="entry name" value="MECHANOSENSITIVE CHANNEL MSCL"/>
    <property type="match status" value="1"/>
</dbReference>
<dbReference type="SUPFAM" id="SSF81330">
    <property type="entry name" value="Gated mechanosensitive channel"/>
    <property type="match status" value="1"/>
</dbReference>
<dbReference type="STRING" id="1702221.AALO17_09290"/>
<evidence type="ECO:0000256" key="9">
    <source>
        <dbReference type="ARBA" id="ARBA00023303"/>
    </source>
</evidence>
<evidence type="ECO:0000313" key="11">
    <source>
        <dbReference type="EMBL" id="AMK54063.1"/>
    </source>
</evidence>
<protein>
    <recommendedName>
        <fullName evidence="10">Large-conductance mechanosensitive channel</fullName>
    </recommendedName>
</protein>
<dbReference type="HAMAP" id="MF_00115">
    <property type="entry name" value="MscL"/>
    <property type="match status" value="1"/>
</dbReference>
<evidence type="ECO:0000256" key="8">
    <source>
        <dbReference type="ARBA" id="ARBA00023136"/>
    </source>
</evidence>
<sequence length="143" mass="15595">MKSTMQEFREFIMKGNIIDMAVGVIMGGAFGKIVTSLVDNILMPLIGVLSGGVNVKDLMWQVGGAKVLYGIFLQNVIDFLIIAVCMFVFVKAMAKLKFGKKAEEPAPEPEPEITDEVRLLSEIKDLLAARQVSNATDASTVEK</sequence>
<evidence type="ECO:0000256" key="4">
    <source>
        <dbReference type="ARBA" id="ARBA00022475"/>
    </source>
</evidence>
<dbReference type="PRINTS" id="PR01264">
    <property type="entry name" value="MECHCHANNEL"/>
</dbReference>
<comment type="function">
    <text evidence="10">Channel that opens in response to stretch forces in the membrane lipid bilayer. May participate in the regulation of osmotic pressure changes within the cell.</text>
</comment>
<evidence type="ECO:0000256" key="2">
    <source>
        <dbReference type="ARBA" id="ARBA00007254"/>
    </source>
</evidence>
<evidence type="ECO:0000256" key="5">
    <source>
        <dbReference type="ARBA" id="ARBA00022692"/>
    </source>
</evidence>
<keyword evidence="5 10" id="KW-0812">Transmembrane</keyword>
<dbReference type="GO" id="GO:0008381">
    <property type="term" value="F:mechanosensitive monoatomic ion channel activity"/>
    <property type="evidence" value="ECO:0007669"/>
    <property type="project" value="UniProtKB-UniRule"/>
</dbReference>
<dbReference type="KEGG" id="fro:AALO17_09290"/>
<comment type="similarity">
    <text evidence="2 10">Belongs to the MscL family.</text>
</comment>
<evidence type="ECO:0000256" key="6">
    <source>
        <dbReference type="ARBA" id="ARBA00022989"/>
    </source>
</evidence>
<dbReference type="InterPro" id="IPR036019">
    <property type="entry name" value="MscL_channel"/>
</dbReference>
<comment type="subunit">
    <text evidence="10">Homopentamer.</text>
</comment>
<dbReference type="PANTHER" id="PTHR30266:SF2">
    <property type="entry name" value="LARGE-CONDUCTANCE MECHANOSENSITIVE CHANNEL"/>
    <property type="match status" value="1"/>
</dbReference>
<dbReference type="Proteomes" id="UP000069771">
    <property type="component" value="Chromosome"/>
</dbReference>
<dbReference type="EMBL" id="CP011391">
    <property type="protein sequence ID" value="AMK54063.1"/>
    <property type="molecule type" value="Genomic_DNA"/>
</dbReference>
<feature type="transmembrane region" description="Helical" evidence="10">
    <location>
        <begin position="21"/>
        <end position="47"/>
    </location>
</feature>
<reference evidence="11 12" key="1">
    <citation type="journal article" date="2016" name="Gut Pathog.">
        <title>Whole genome sequencing of "Faecalibaculum rodentium" ALO17, isolated from C57BL/6J laboratory mouse feces.</title>
        <authorList>
            <person name="Lim S."/>
            <person name="Chang D.H."/>
            <person name="Ahn S."/>
            <person name="Kim B.C."/>
        </authorList>
    </citation>
    <scope>NUCLEOTIDE SEQUENCE [LARGE SCALE GENOMIC DNA]</scope>
    <source>
        <strain evidence="11 12">Alo17</strain>
    </source>
</reference>
<evidence type="ECO:0000256" key="1">
    <source>
        <dbReference type="ARBA" id="ARBA00004651"/>
    </source>
</evidence>
<dbReference type="GO" id="GO:0005886">
    <property type="term" value="C:plasma membrane"/>
    <property type="evidence" value="ECO:0007669"/>
    <property type="project" value="UniProtKB-SubCell"/>
</dbReference>
<keyword evidence="6 10" id="KW-1133">Transmembrane helix</keyword>
<keyword evidence="8 10" id="KW-0472">Membrane</keyword>
<dbReference type="GeneID" id="78477720"/>
<name>A0A140DTT6_9FIRM</name>
<dbReference type="NCBIfam" id="NF001843">
    <property type="entry name" value="PRK00567.1-4"/>
    <property type="match status" value="1"/>
</dbReference>
<comment type="subcellular location">
    <subcellularLocation>
        <location evidence="1 10">Cell membrane</location>
        <topology evidence="1 10">Multi-pass membrane protein</topology>
    </subcellularLocation>
</comment>
<keyword evidence="9 10" id="KW-0407">Ion channel</keyword>
<dbReference type="PROSITE" id="PS01327">
    <property type="entry name" value="MSCL"/>
    <property type="match status" value="1"/>
</dbReference>
<dbReference type="InterPro" id="IPR037673">
    <property type="entry name" value="MSC/AndL"/>
</dbReference>
<dbReference type="InterPro" id="IPR001185">
    <property type="entry name" value="MS_channel"/>
</dbReference>
<evidence type="ECO:0000256" key="7">
    <source>
        <dbReference type="ARBA" id="ARBA00023065"/>
    </source>
</evidence>
<evidence type="ECO:0000256" key="10">
    <source>
        <dbReference type="HAMAP-Rule" id="MF_00115"/>
    </source>
</evidence>
<dbReference type="Gene3D" id="1.10.1200.120">
    <property type="entry name" value="Large-conductance mechanosensitive channel, MscL, domain 1"/>
    <property type="match status" value="1"/>
</dbReference>
<dbReference type="Pfam" id="PF01741">
    <property type="entry name" value="MscL"/>
    <property type="match status" value="1"/>
</dbReference>
<evidence type="ECO:0000313" key="12">
    <source>
        <dbReference type="Proteomes" id="UP000069771"/>
    </source>
</evidence>
<dbReference type="RefSeq" id="WP_269465335.1">
    <property type="nucleotide sequence ID" value="NZ_CANAUQ010000073.1"/>
</dbReference>
<proteinExistence type="inferred from homology"/>
<dbReference type="AlphaFoldDB" id="A0A140DTT6"/>
<feature type="transmembrane region" description="Helical" evidence="10">
    <location>
        <begin position="67"/>
        <end position="90"/>
    </location>
</feature>
<dbReference type="PATRIC" id="fig|1702221.3.peg.899"/>
<accession>A0A140DTT6</accession>
<dbReference type="NCBIfam" id="TIGR00220">
    <property type="entry name" value="mscL"/>
    <property type="match status" value="1"/>
</dbReference>
<keyword evidence="12" id="KW-1185">Reference proteome</keyword>
<keyword evidence="7 10" id="KW-0406">Ion transport</keyword>
<gene>
    <name evidence="10" type="primary">mscL</name>
    <name evidence="11" type="ORF">AALO17_09290</name>
</gene>
<keyword evidence="4 10" id="KW-1003">Cell membrane</keyword>
<dbReference type="InterPro" id="IPR019823">
    <property type="entry name" value="Mechanosensitive_channel_CS"/>
</dbReference>
<evidence type="ECO:0000256" key="3">
    <source>
        <dbReference type="ARBA" id="ARBA00022448"/>
    </source>
</evidence>
<keyword evidence="3 10" id="KW-0813">Transport</keyword>